<dbReference type="Pfam" id="PF02481">
    <property type="entry name" value="DNA_processg_A"/>
    <property type="match status" value="1"/>
</dbReference>
<proteinExistence type="inferred from homology"/>
<accession>A0A9Q8ZUP4</accession>
<dbReference type="PANTHER" id="PTHR43022:SF1">
    <property type="entry name" value="PROTEIN SMF"/>
    <property type="match status" value="1"/>
</dbReference>
<dbReference type="EMBL" id="CP097119">
    <property type="protein sequence ID" value="USS89628.1"/>
    <property type="molecule type" value="Genomic_DNA"/>
</dbReference>
<dbReference type="NCBIfam" id="TIGR00732">
    <property type="entry name" value="dprA"/>
    <property type="match status" value="1"/>
</dbReference>
<evidence type="ECO:0000259" key="2">
    <source>
        <dbReference type="Pfam" id="PF02481"/>
    </source>
</evidence>
<keyword evidence="4" id="KW-1185">Reference proteome</keyword>
<dbReference type="SUPFAM" id="SSF102405">
    <property type="entry name" value="MCP/YpsA-like"/>
    <property type="match status" value="1"/>
</dbReference>
<dbReference type="Proteomes" id="UP001055911">
    <property type="component" value="Chromosome"/>
</dbReference>
<name>A0A9Q8ZUP4_9LACO</name>
<dbReference type="InterPro" id="IPR057666">
    <property type="entry name" value="DrpA_SLOG"/>
</dbReference>
<evidence type="ECO:0000313" key="3">
    <source>
        <dbReference type="EMBL" id="USS89628.1"/>
    </source>
</evidence>
<evidence type="ECO:0000256" key="1">
    <source>
        <dbReference type="ARBA" id="ARBA00006525"/>
    </source>
</evidence>
<evidence type="ECO:0000313" key="4">
    <source>
        <dbReference type="Proteomes" id="UP001055911"/>
    </source>
</evidence>
<comment type="similarity">
    <text evidence="1">Belongs to the DprA/Smf family.</text>
</comment>
<dbReference type="GO" id="GO:0009294">
    <property type="term" value="P:DNA-mediated transformation"/>
    <property type="evidence" value="ECO:0007669"/>
    <property type="project" value="InterPro"/>
</dbReference>
<dbReference type="AlphaFoldDB" id="A0A9Q8ZUP4"/>
<dbReference type="InterPro" id="IPR003488">
    <property type="entry name" value="DprA"/>
</dbReference>
<gene>
    <name evidence="3" type="primary">dprA</name>
    <name evidence="3" type="ORF">M3M40_02230</name>
</gene>
<feature type="domain" description="Smf/DprA SLOG" evidence="2">
    <location>
        <begin position="82"/>
        <end position="288"/>
    </location>
</feature>
<dbReference type="PANTHER" id="PTHR43022">
    <property type="entry name" value="PROTEIN SMF"/>
    <property type="match status" value="1"/>
</dbReference>
<dbReference type="RefSeq" id="WP_252767177.1">
    <property type="nucleotide sequence ID" value="NZ_CP097119.1"/>
</dbReference>
<organism evidence="3 4">
    <name type="scientific">Fructilactobacillus cliffordii</name>
    <dbReference type="NCBI Taxonomy" id="2940299"/>
    <lineage>
        <taxon>Bacteria</taxon>
        <taxon>Bacillati</taxon>
        <taxon>Bacillota</taxon>
        <taxon>Bacilli</taxon>
        <taxon>Lactobacillales</taxon>
        <taxon>Lactobacillaceae</taxon>
        <taxon>Fructilactobacillus</taxon>
    </lineage>
</organism>
<dbReference type="Gene3D" id="3.40.50.450">
    <property type="match status" value="1"/>
</dbReference>
<protein>
    <submittedName>
        <fullName evidence="3">DNA-processing protein DprA</fullName>
    </submittedName>
</protein>
<reference evidence="3" key="1">
    <citation type="submission" date="2022-05" db="EMBL/GenBank/DDBJ databases">
        <authorList>
            <person name="Oliphant S.A."/>
            <person name="Watson-Haigh N.S."/>
            <person name="Sumby K.M."/>
            <person name="Gardner J.M."/>
            <person name="Jiranek V."/>
        </authorList>
    </citation>
    <scope>NUCLEOTIDE SEQUENCE</scope>
    <source>
        <strain evidence="3">KI4_B1</strain>
    </source>
</reference>
<sequence length="292" mass="32369">MDKREFLLRVKLCPGVGLKGESLIYEWLLREQHFSRYSLAGLLQPLAALLRKHRLKTSPFIHHFLTPELTERVRTNQQGGWLTILDAEYPEQLKEIFLPPIVLFYAGNWQCLTNTPVLGIVGSRNCSAYAVKSLKHTVTSKVVSRYLIVSGLAAGVDTLGHQLALAYHGKTVAVLGTGLDHYYPATNRNLQRDLAQHQLVITEYPQGAGPRRYQFVERNRIIAGLCQKLLVVEARKKSGSLITASLALQANRDVLAIPGNINSQLSLGANELIAAGAQPCIDTQDLLGRIML</sequence>